<name>A0AAN1MN78_9BURK</name>
<dbReference type="EMBL" id="AKAU01000108">
    <property type="protein sequence ID" value="EIM98830.1"/>
    <property type="molecule type" value="Genomic_DNA"/>
</dbReference>
<accession>A0AAN1MN78</accession>
<dbReference type="EMBL" id="CP026107">
    <property type="protein sequence ID" value="AUT73358.1"/>
    <property type="molecule type" value="Genomic_DNA"/>
</dbReference>
<evidence type="ECO:0000313" key="2">
    <source>
        <dbReference type="EMBL" id="EIM98830.1"/>
    </source>
</evidence>
<keyword evidence="3" id="KW-1185">Reference proteome</keyword>
<reference evidence="1 4" key="2">
    <citation type="submission" date="2018-01" db="EMBL/GenBank/DDBJ databases">
        <title>Species boundaries and ecological features among Paraburkholderia terrae DSMZ17804T, P. hospita DSMZ17164T and P. caribensis DSMZ13236T.</title>
        <authorList>
            <person name="Pratama A.A."/>
        </authorList>
    </citation>
    <scope>NUCLEOTIDE SEQUENCE [LARGE SCALE GENOMIC DNA]</scope>
    <source>
        <strain evidence="1 4">DSM 17164</strain>
    </source>
</reference>
<protein>
    <submittedName>
        <fullName evidence="1">Uncharacterized protein</fullName>
    </submittedName>
</protein>
<dbReference type="AlphaFoldDB" id="A0AAN1MN78"/>
<dbReference type="RefSeq" id="WP_007584254.1">
    <property type="nucleotide sequence ID" value="NZ_AKAU01000108.1"/>
</dbReference>
<reference evidence="2 3" key="1">
    <citation type="journal article" date="2012" name="J. Bacteriol.">
        <title>Draft Genome Sequence of the Soil Bacterium Burkholderia terrae Strain BS001, Which Interacts with Fungal Surface Structures.</title>
        <authorList>
            <person name="Nazir R."/>
            <person name="Hansen M.A."/>
            <person name="Sorensen S."/>
            <person name="van Elsas J.D."/>
        </authorList>
    </citation>
    <scope>NUCLEOTIDE SEQUENCE [LARGE SCALE GENOMIC DNA]</scope>
    <source>
        <strain evidence="2 3">BS001</strain>
    </source>
</reference>
<sequence length="108" mass="12596">MASVHDYGTSWRKIEEYLREARANLSENAEGVCADELDEFEAYLSHNEFELALDAIEAAFEKGDQANWRVLEFMGMAALSMQLLDRQQRYDERLTRVRGWTYKTVVPQ</sequence>
<dbReference type="Proteomes" id="UP000004980">
    <property type="component" value="Unassembled WGS sequence"/>
</dbReference>
<evidence type="ECO:0000313" key="3">
    <source>
        <dbReference type="Proteomes" id="UP000004980"/>
    </source>
</evidence>
<organism evidence="1 4">
    <name type="scientific">Paraburkholderia hospita</name>
    <dbReference type="NCBI Taxonomy" id="169430"/>
    <lineage>
        <taxon>Bacteria</taxon>
        <taxon>Pseudomonadati</taxon>
        <taxon>Pseudomonadota</taxon>
        <taxon>Betaproteobacteria</taxon>
        <taxon>Burkholderiales</taxon>
        <taxon>Burkholderiaceae</taxon>
        <taxon>Paraburkholderia</taxon>
    </lineage>
</organism>
<proteinExistence type="predicted"/>
<dbReference type="KEGG" id="phs:C2L64_33795"/>
<gene>
    <name evidence="1" type="ORF">C2L64_33795</name>
    <name evidence="2" type="ORF">WQE_20681</name>
</gene>
<dbReference type="GeneID" id="55533287"/>
<evidence type="ECO:0000313" key="4">
    <source>
        <dbReference type="Proteomes" id="UP000236649"/>
    </source>
</evidence>
<dbReference type="Proteomes" id="UP000236649">
    <property type="component" value="Chromosome 3"/>
</dbReference>
<evidence type="ECO:0000313" key="1">
    <source>
        <dbReference type="EMBL" id="AUT73358.1"/>
    </source>
</evidence>